<accession>A0A4R0R499</accession>
<sequence length="374" mass="41958">MPCTVDFSELEHQGNAHIATRLQGYPVCTLNAARASATDNLELISELDNLAITIKELLNSSSCTTYAGFGSFGTNSSQPIVLKIGKNTSNDKLQLEAEYYYTAIKHGSTEIAAAVPAYFGEATKYAFPKRLAKKGKVKMLETIKPVHAAFMQWTFSSKHILRCNNQYKVNLWPAIRDLSRLQDSHKCEWKYDYMDMINTSTMPAEAPDQCFAMYTIATSLNIWPDATNNGMLLCETMRSVRASPKLLTQEELDAVGGPRVNYAQDGIHLYTEADRDAVAEAVLTRLTEKLNMAKQMGDPKQATYVVRNRLEGIVYCAVKDWHEATKGTEFKPGNVDSERYGYKLEGCSDWDEFIQQLEEEGRSAISLEEFSEVK</sequence>
<evidence type="ECO:0000313" key="2">
    <source>
        <dbReference type="Proteomes" id="UP000292702"/>
    </source>
</evidence>
<comment type="caution">
    <text evidence="1">The sequence shown here is derived from an EMBL/GenBank/DDBJ whole genome shotgun (WGS) entry which is preliminary data.</text>
</comment>
<dbReference type="Proteomes" id="UP000292702">
    <property type="component" value="Unassembled WGS sequence"/>
</dbReference>
<gene>
    <name evidence="1" type="ORF">EIP91_009498</name>
</gene>
<dbReference type="EMBL" id="RWJN01000541">
    <property type="protein sequence ID" value="TCD60813.1"/>
    <property type="molecule type" value="Genomic_DNA"/>
</dbReference>
<name>A0A4R0R499_9APHY</name>
<keyword evidence="2" id="KW-1185">Reference proteome</keyword>
<evidence type="ECO:0000313" key="1">
    <source>
        <dbReference type="EMBL" id="TCD60813.1"/>
    </source>
</evidence>
<reference evidence="1 2" key="1">
    <citation type="submission" date="2018-11" db="EMBL/GenBank/DDBJ databases">
        <title>Genome assembly of Steccherinum ochraceum LE-BIN_3174, the white-rot fungus of the Steccherinaceae family (The Residual Polyporoid clade, Polyporales, Basidiomycota).</title>
        <authorList>
            <person name="Fedorova T.V."/>
            <person name="Glazunova O.A."/>
            <person name="Landesman E.O."/>
            <person name="Moiseenko K.V."/>
            <person name="Psurtseva N.V."/>
            <person name="Savinova O.S."/>
            <person name="Shakhova N.V."/>
            <person name="Tyazhelova T.V."/>
            <person name="Vasina D.V."/>
        </authorList>
    </citation>
    <scope>NUCLEOTIDE SEQUENCE [LARGE SCALE GENOMIC DNA]</scope>
    <source>
        <strain evidence="1 2">LE-BIN_3174</strain>
    </source>
</reference>
<dbReference type="AlphaFoldDB" id="A0A4R0R499"/>
<protein>
    <submittedName>
        <fullName evidence="1">Uncharacterized protein</fullName>
    </submittedName>
</protein>
<organism evidence="1 2">
    <name type="scientific">Steccherinum ochraceum</name>
    <dbReference type="NCBI Taxonomy" id="92696"/>
    <lineage>
        <taxon>Eukaryota</taxon>
        <taxon>Fungi</taxon>
        <taxon>Dikarya</taxon>
        <taxon>Basidiomycota</taxon>
        <taxon>Agaricomycotina</taxon>
        <taxon>Agaricomycetes</taxon>
        <taxon>Polyporales</taxon>
        <taxon>Steccherinaceae</taxon>
        <taxon>Steccherinum</taxon>
    </lineage>
</organism>
<proteinExistence type="predicted"/>